<dbReference type="Proteomes" id="UP001149090">
    <property type="component" value="Unassembled WGS sequence"/>
</dbReference>
<dbReference type="SUPFAM" id="SSF50044">
    <property type="entry name" value="SH3-domain"/>
    <property type="match status" value="1"/>
</dbReference>
<keyword evidence="3" id="KW-1185">Reference proteome</keyword>
<dbReference type="PANTHER" id="PTHR15175">
    <property type="entry name" value="NEUTROPHIL CYTOSOLIC FACTOR 2, NEUTROPHIL NADPH OXIDASE FACTOR 2"/>
    <property type="match status" value="1"/>
</dbReference>
<dbReference type="SMART" id="SM00028">
    <property type="entry name" value="TPR"/>
    <property type="match status" value="3"/>
</dbReference>
<protein>
    <submittedName>
        <fullName evidence="2">Sh3 domain-containing protein c23a1.17</fullName>
    </submittedName>
</protein>
<gene>
    <name evidence="2" type="ORF">M0811_10683</name>
</gene>
<name>A0A9Q0LFM1_ANAIG</name>
<dbReference type="InterPro" id="IPR036028">
    <property type="entry name" value="SH3-like_dom_sf"/>
</dbReference>
<dbReference type="OrthoDB" id="9450131at2759"/>
<feature type="compositionally biased region" description="Basic and acidic residues" evidence="1">
    <location>
        <begin position="266"/>
        <end position="275"/>
    </location>
</feature>
<proteinExistence type="predicted"/>
<dbReference type="SUPFAM" id="SSF48452">
    <property type="entry name" value="TPR-like"/>
    <property type="match status" value="1"/>
</dbReference>
<evidence type="ECO:0000313" key="2">
    <source>
        <dbReference type="EMBL" id="KAJ5070613.1"/>
    </source>
</evidence>
<sequence>MSESIFLFKVITAYKSIGDLDLTIKENEMLISFASPGGRDEWLYVIKAKDTKQQGYVPAALIDRVGDSSEVNKYKKKIDKYKSTFNFDIPLIREIISTRGVNVVKQMQNSNENKSKNDPYQKKATEQWKKAVDLFNQGNFRDSIESFKSVGRGSRVLFNIAICYISLQETRNAIFYLTEAIHSDKYFAVAYLLRGNTYFKCQDYFQAVIDYSTTITLIRDNDYIDYQPMGINYIMYRSELYFNRGFSFHKLGLTPKAIDDLTFANRIKDQKDPKQTKPQIQIPKMGPPPTGNNQIPLPNMNPIQQPPKKQAESSDIPILFQTPDAVANSELKPVERTTSRPNFRPPMRGNAMSAMLIQSLPSDPREILRRNREAKLAKRGGKK</sequence>
<dbReference type="EMBL" id="JAPDFW010000093">
    <property type="protein sequence ID" value="KAJ5070613.1"/>
    <property type="molecule type" value="Genomic_DNA"/>
</dbReference>
<dbReference type="Gene3D" id="1.25.40.10">
    <property type="entry name" value="Tetratricopeptide repeat domain"/>
    <property type="match status" value="1"/>
</dbReference>
<dbReference type="InterPro" id="IPR011990">
    <property type="entry name" value="TPR-like_helical_dom_sf"/>
</dbReference>
<dbReference type="AlphaFoldDB" id="A0A9Q0LFM1"/>
<dbReference type="PANTHER" id="PTHR15175:SF0">
    <property type="entry name" value="SH3 DOMAIN-CONTAINING PROTEIN C23A1.17"/>
    <property type="match status" value="1"/>
</dbReference>
<feature type="compositionally biased region" description="Basic and acidic residues" evidence="1">
    <location>
        <begin position="363"/>
        <end position="376"/>
    </location>
</feature>
<dbReference type="Pfam" id="PF13181">
    <property type="entry name" value="TPR_8"/>
    <property type="match status" value="1"/>
</dbReference>
<evidence type="ECO:0000313" key="3">
    <source>
        <dbReference type="Proteomes" id="UP001149090"/>
    </source>
</evidence>
<reference evidence="2" key="1">
    <citation type="submission" date="2022-10" db="EMBL/GenBank/DDBJ databases">
        <title>Novel sulphate-reducing endosymbionts in the free-living metamonad Anaeramoeba.</title>
        <authorList>
            <person name="Jerlstrom-Hultqvist J."/>
            <person name="Cepicka I."/>
            <person name="Gallot-Lavallee L."/>
            <person name="Salas-Leiva D."/>
            <person name="Curtis B.A."/>
            <person name="Zahonova K."/>
            <person name="Pipaliya S."/>
            <person name="Dacks J."/>
            <person name="Roger A.J."/>
        </authorList>
    </citation>
    <scope>NUCLEOTIDE SEQUENCE</scope>
    <source>
        <strain evidence="2">BMAN</strain>
    </source>
</reference>
<feature type="region of interest" description="Disordered" evidence="1">
    <location>
        <begin position="327"/>
        <end position="383"/>
    </location>
</feature>
<dbReference type="Gene3D" id="2.30.30.40">
    <property type="entry name" value="SH3 Domains"/>
    <property type="match status" value="1"/>
</dbReference>
<accession>A0A9Q0LFM1</accession>
<feature type="region of interest" description="Disordered" evidence="1">
    <location>
        <begin position="266"/>
        <end position="313"/>
    </location>
</feature>
<organism evidence="2 3">
    <name type="scientific">Anaeramoeba ignava</name>
    <name type="common">Anaerobic marine amoeba</name>
    <dbReference type="NCBI Taxonomy" id="1746090"/>
    <lineage>
        <taxon>Eukaryota</taxon>
        <taxon>Metamonada</taxon>
        <taxon>Anaeramoebidae</taxon>
        <taxon>Anaeramoeba</taxon>
    </lineage>
</organism>
<dbReference type="InterPro" id="IPR019734">
    <property type="entry name" value="TPR_rpt"/>
</dbReference>
<comment type="caution">
    <text evidence="2">The sequence shown here is derived from an EMBL/GenBank/DDBJ whole genome shotgun (WGS) entry which is preliminary data.</text>
</comment>
<dbReference type="InterPro" id="IPR051864">
    <property type="entry name" value="NCF2_NOXA1"/>
</dbReference>
<evidence type="ECO:0000256" key="1">
    <source>
        <dbReference type="SAM" id="MobiDB-lite"/>
    </source>
</evidence>